<dbReference type="AlphaFoldDB" id="A0A438F0P9"/>
<evidence type="ECO:0000313" key="2">
    <source>
        <dbReference type="Proteomes" id="UP000288805"/>
    </source>
</evidence>
<dbReference type="PANTHER" id="PTHR34427:SF5">
    <property type="entry name" value="DUF4283 DOMAIN-CONTAINING PROTEIN"/>
    <property type="match status" value="1"/>
</dbReference>
<reference evidence="1 2" key="1">
    <citation type="journal article" date="2018" name="PLoS Genet.">
        <title>Population sequencing reveals clonal diversity and ancestral inbreeding in the grapevine cultivar Chardonnay.</title>
        <authorList>
            <person name="Roach M.J."/>
            <person name="Johnson D.L."/>
            <person name="Bohlmann J."/>
            <person name="van Vuuren H.J."/>
            <person name="Jones S.J."/>
            <person name="Pretorius I.S."/>
            <person name="Schmidt S.A."/>
            <person name="Borneman A.R."/>
        </authorList>
    </citation>
    <scope>NUCLEOTIDE SEQUENCE [LARGE SCALE GENOMIC DNA]</scope>
    <source>
        <strain evidence="2">cv. Chardonnay</strain>
        <tissue evidence="1">Leaf</tissue>
    </source>
</reference>
<comment type="caution">
    <text evidence="1">The sequence shown here is derived from an EMBL/GenBank/DDBJ whole genome shotgun (WGS) entry which is preliminary data.</text>
</comment>
<protein>
    <submittedName>
        <fullName evidence="1">Uncharacterized protein</fullName>
    </submittedName>
</protein>
<accession>A0A438F0P9</accession>
<organism evidence="1 2">
    <name type="scientific">Vitis vinifera</name>
    <name type="common">Grape</name>
    <dbReference type="NCBI Taxonomy" id="29760"/>
    <lineage>
        <taxon>Eukaryota</taxon>
        <taxon>Viridiplantae</taxon>
        <taxon>Streptophyta</taxon>
        <taxon>Embryophyta</taxon>
        <taxon>Tracheophyta</taxon>
        <taxon>Spermatophyta</taxon>
        <taxon>Magnoliopsida</taxon>
        <taxon>eudicotyledons</taxon>
        <taxon>Gunneridae</taxon>
        <taxon>Pentapetalae</taxon>
        <taxon>rosids</taxon>
        <taxon>Vitales</taxon>
        <taxon>Vitaceae</taxon>
        <taxon>Viteae</taxon>
        <taxon>Vitis</taxon>
    </lineage>
</organism>
<dbReference type="EMBL" id="QGNW01001142">
    <property type="protein sequence ID" value="RVW53584.1"/>
    <property type="molecule type" value="Genomic_DNA"/>
</dbReference>
<proteinExistence type="predicted"/>
<dbReference type="PANTHER" id="PTHR34427">
    <property type="entry name" value="DUF4283 DOMAIN PROTEIN"/>
    <property type="match status" value="1"/>
</dbReference>
<sequence>MPSKPILGKTFAEMVKLPRHKGRAVARVEGNLGLAKLERGKVLLEFELLAEAEKALNLGRILVVGFFLRLEKWSPETECLMEGEKKSEAWVRIVGLLVSLWDRAILRRWAKILVKLNGEEIPNVVEIWVEGVCYSLTLWWEVRPVMRSLSTEKSGKKIGVEGEVEGEVFACAGKRVLEKDDEARLETQLQSADGTRGRRVGWGALWFIIEALMGRRLAPWRFAASDLVFSSSIEVGSTSFGLTSLEDPRWVKAMKAFVAPGQARMDDCKAHPSLWRRTKPTLVWPFPRETIQGETPLRMLNAPGPVEDEAVIRWELMEGWEEGSWEESDLARGGKGGGSRNVECKEEGVRSWKLNEAKTLELDCSWSYGSSKERLRNVEDGLVWIFTGVYGPFSREDRDCMWEELGAIRGIWDDPWFAQIVDELELLDLPLQGGALTWSGGRNNQAWARLDRTFFGMVAGSEVRGRASFRLATKMKELKQKIKVWNRRCLEGWKLIKTQLFNKLSTGMGWKVRGAFLKEKQS</sequence>
<dbReference type="Proteomes" id="UP000288805">
    <property type="component" value="Unassembled WGS sequence"/>
</dbReference>
<gene>
    <name evidence="1" type="ORF">CK203_068933</name>
</gene>
<name>A0A438F0P9_VITVI</name>
<evidence type="ECO:0000313" key="1">
    <source>
        <dbReference type="EMBL" id="RVW53584.1"/>
    </source>
</evidence>